<dbReference type="AlphaFoldDB" id="A0A4Y2DE84"/>
<sequence>MNYTLMPSLEHIALVKVATTLWNQDDIRALIEKFYSEIVSGRRIREKWQVIEDKVVEKLPQLSQPEPLKSEILGFIKPIGSQILKWLEYHIKNCQLHMKLPNLCWTPEGTVDKKKTAEVLSKDENLDITRRYELACIYCLEDDIPELWNKIPKNHRIIYYKEDPIKVCQ</sequence>
<name>A0A4Y2DE84_ARAVE</name>
<keyword evidence="2" id="KW-1185">Reference proteome</keyword>
<dbReference type="OrthoDB" id="6418612at2759"/>
<organism evidence="1 2">
    <name type="scientific">Araneus ventricosus</name>
    <name type="common">Orbweaver spider</name>
    <name type="synonym">Epeira ventricosa</name>
    <dbReference type="NCBI Taxonomy" id="182803"/>
    <lineage>
        <taxon>Eukaryota</taxon>
        <taxon>Metazoa</taxon>
        <taxon>Ecdysozoa</taxon>
        <taxon>Arthropoda</taxon>
        <taxon>Chelicerata</taxon>
        <taxon>Arachnida</taxon>
        <taxon>Araneae</taxon>
        <taxon>Araneomorphae</taxon>
        <taxon>Entelegynae</taxon>
        <taxon>Araneoidea</taxon>
        <taxon>Araneidae</taxon>
        <taxon>Araneus</taxon>
    </lineage>
</organism>
<comment type="caution">
    <text evidence="1">The sequence shown here is derived from an EMBL/GenBank/DDBJ whole genome shotgun (WGS) entry which is preliminary data.</text>
</comment>
<gene>
    <name evidence="1" type="ORF">AVEN_55341_1</name>
</gene>
<proteinExistence type="predicted"/>
<accession>A0A4Y2DE84</accession>
<protein>
    <submittedName>
        <fullName evidence="1">Uncharacterized protein</fullName>
    </submittedName>
</protein>
<reference evidence="1 2" key="1">
    <citation type="journal article" date="2019" name="Sci. Rep.">
        <title>Orb-weaving spider Araneus ventricosus genome elucidates the spidroin gene catalogue.</title>
        <authorList>
            <person name="Kono N."/>
            <person name="Nakamura H."/>
            <person name="Ohtoshi R."/>
            <person name="Moran D.A.P."/>
            <person name="Shinohara A."/>
            <person name="Yoshida Y."/>
            <person name="Fujiwara M."/>
            <person name="Mori M."/>
            <person name="Tomita M."/>
            <person name="Arakawa K."/>
        </authorList>
    </citation>
    <scope>NUCLEOTIDE SEQUENCE [LARGE SCALE GENOMIC DNA]</scope>
</reference>
<evidence type="ECO:0000313" key="2">
    <source>
        <dbReference type="Proteomes" id="UP000499080"/>
    </source>
</evidence>
<dbReference type="EMBL" id="BGPR01000342">
    <property type="protein sequence ID" value="GBM14348.1"/>
    <property type="molecule type" value="Genomic_DNA"/>
</dbReference>
<dbReference type="Proteomes" id="UP000499080">
    <property type="component" value="Unassembled WGS sequence"/>
</dbReference>
<evidence type="ECO:0000313" key="1">
    <source>
        <dbReference type="EMBL" id="GBM14348.1"/>
    </source>
</evidence>